<dbReference type="InterPro" id="IPR043502">
    <property type="entry name" value="DNA/RNA_pol_sf"/>
</dbReference>
<dbReference type="InterPro" id="IPR013103">
    <property type="entry name" value="RVT_2"/>
</dbReference>
<protein>
    <submittedName>
        <fullName evidence="3">Uncharacterized protein LOC109114515</fullName>
    </submittedName>
</protein>
<dbReference type="RefSeq" id="XP_019052804.1">
    <property type="nucleotide sequence ID" value="XM_019197259.1"/>
</dbReference>
<feature type="domain" description="Reverse transcriptase Ty1/copia-type" evidence="1">
    <location>
        <begin position="12"/>
        <end position="121"/>
    </location>
</feature>
<reference evidence="3" key="1">
    <citation type="submission" date="2025-08" db="UniProtKB">
        <authorList>
            <consortium name="RefSeq"/>
        </authorList>
    </citation>
    <scope>IDENTIFICATION</scope>
</reference>
<gene>
    <name evidence="3" type="primary">LOC109114515</name>
</gene>
<dbReference type="SUPFAM" id="SSF56672">
    <property type="entry name" value="DNA/RNA polymerases"/>
    <property type="match status" value="1"/>
</dbReference>
<dbReference type="OMA" id="MKEIGSE"/>
<dbReference type="Pfam" id="PF07727">
    <property type="entry name" value="RVT_2"/>
    <property type="match status" value="1"/>
</dbReference>
<organism evidence="2 3">
    <name type="scientific">Nelumbo nucifera</name>
    <name type="common">Sacred lotus</name>
    <dbReference type="NCBI Taxonomy" id="4432"/>
    <lineage>
        <taxon>Eukaryota</taxon>
        <taxon>Viridiplantae</taxon>
        <taxon>Streptophyta</taxon>
        <taxon>Embryophyta</taxon>
        <taxon>Tracheophyta</taxon>
        <taxon>Spermatophyta</taxon>
        <taxon>Magnoliopsida</taxon>
        <taxon>Proteales</taxon>
        <taxon>Nelumbonaceae</taxon>
        <taxon>Nelumbo</taxon>
    </lineage>
</organism>
<dbReference type="OrthoDB" id="1688190at2759"/>
<accession>A0A1U8Q1W0</accession>
<proteinExistence type="predicted"/>
<dbReference type="Proteomes" id="UP000189703">
    <property type="component" value="Unplaced"/>
</dbReference>
<dbReference type="AlphaFoldDB" id="A0A1U8Q1W0"/>
<dbReference type="KEGG" id="nnu:109114515"/>
<evidence type="ECO:0000259" key="1">
    <source>
        <dbReference type="Pfam" id="PF07727"/>
    </source>
</evidence>
<keyword evidence="2" id="KW-1185">Reference proteome</keyword>
<dbReference type="PANTHER" id="PTHR11439:SF462">
    <property type="match status" value="1"/>
</dbReference>
<evidence type="ECO:0000313" key="3">
    <source>
        <dbReference type="RefSeq" id="XP_019052804.1"/>
    </source>
</evidence>
<dbReference type="InParanoid" id="A0A1U8Q1W0"/>
<dbReference type="GeneID" id="109114515"/>
<dbReference type="PANTHER" id="PTHR11439">
    <property type="entry name" value="GAG-POL-RELATED RETROTRANSPOSON"/>
    <property type="match status" value="1"/>
</dbReference>
<dbReference type="CDD" id="cd09272">
    <property type="entry name" value="RNase_HI_RT_Ty1"/>
    <property type="match status" value="1"/>
</dbReference>
<evidence type="ECO:0000313" key="2">
    <source>
        <dbReference type="Proteomes" id="UP000189703"/>
    </source>
</evidence>
<name>A0A1U8Q1W0_NELNU</name>
<dbReference type="STRING" id="4432.A0A1U8Q1W0"/>
<sequence length="362" mass="41273">MDCVKLPDVGSRSLTTALIQFGFVQSYPDYSLFTYCKHNVRLHMLIYVDDLIIGGNDTAAIVKFKSISIGASIYLGPLKYFLGIEVAHGPEGIFLSQRKYALDIISKCGFLGAKPTSVPIEQNHHLALAKGTLMENPNRYRRLVGRLIYLTITRPELCYCIHILAQFMQSPRQEHWDAALRVVRYMKGYPGQGLLFCSDSDLRLYAYCDSDWASFPLTRRSLIGYFVLLGQTPVSWKTKKQHTMSRSSTKAEYRSMVTTSCELKWMKKLLLSFGVAHDEPARLYCDNQVALHIVVNLVFHERTKHIEVNCHFVRDELQRGNIVTCHVRTTEQLADILTKALGKEKFAYFLGKLGIRNLHTPI</sequence>